<dbReference type="Proteomes" id="UP000541426">
    <property type="component" value="Unassembled WGS sequence"/>
</dbReference>
<name>A0A7W6GQ95_9RHOB</name>
<keyword evidence="2" id="KW-1185">Reference proteome</keyword>
<protein>
    <submittedName>
        <fullName evidence="1">Uncharacterized protein</fullName>
    </submittedName>
</protein>
<dbReference type="EMBL" id="JACIEJ010000001">
    <property type="protein sequence ID" value="MBB3984121.1"/>
    <property type="molecule type" value="Genomic_DNA"/>
</dbReference>
<evidence type="ECO:0000313" key="2">
    <source>
        <dbReference type="Proteomes" id="UP000541426"/>
    </source>
</evidence>
<evidence type="ECO:0000313" key="1">
    <source>
        <dbReference type="EMBL" id="MBB3984121.1"/>
    </source>
</evidence>
<dbReference type="AlphaFoldDB" id="A0A7W6GQ95"/>
<gene>
    <name evidence="1" type="ORF">GGQ68_000432</name>
</gene>
<dbReference type="RefSeq" id="WP_183962736.1">
    <property type="nucleotide sequence ID" value="NZ_BAABBZ010000012.1"/>
</dbReference>
<comment type="caution">
    <text evidence="1">The sequence shown here is derived from an EMBL/GenBank/DDBJ whole genome shotgun (WGS) entry which is preliminary data.</text>
</comment>
<sequence length="60" mass="6822">MRTWRNAMRVLADPWPETSVRQARIAMLPPERRAAMVQALSRINTSRITGGMVKVMRAGQ</sequence>
<accession>A0A7W6GQ95</accession>
<reference evidence="1 2" key="1">
    <citation type="submission" date="2020-08" db="EMBL/GenBank/DDBJ databases">
        <title>Genomic Encyclopedia of Type Strains, Phase IV (KMG-IV): sequencing the most valuable type-strain genomes for metagenomic binning, comparative biology and taxonomic classification.</title>
        <authorList>
            <person name="Goeker M."/>
        </authorList>
    </citation>
    <scope>NUCLEOTIDE SEQUENCE [LARGE SCALE GENOMIC DNA]</scope>
    <source>
        <strain evidence="1 2">DSM 102235</strain>
    </source>
</reference>
<organism evidence="1 2">
    <name type="scientific">Sagittula marina</name>
    <dbReference type="NCBI Taxonomy" id="943940"/>
    <lineage>
        <taxon>Bacteria</taxon>
        <taxon>Pseudomonadati</taxon>
        <taxon>Pseudomonadota</taxon>
        <taxon>Alphaproteobacteria</taxon>
        <taxon>Rhodobacterales</taxon>
        <taxon>Roseobacteraceae</taxon>
        <taxon>Sagittula</taxon>
    </lineage>
</organism>
<proteinExistence type="predicted"/>